<dbReference type="InterPro" id="IPR036424">
    <property type="entry name" value="UPP_synth-like_sf"/>
</dbReference>
<evidence type="ECO:0000313" key="3">
    <source>
        <dbReference type="EMBL" id="HGZ43981.1"/>
    </source>
</evidence>
<keyword evidence="1 2" id="KW-0808">Transferase</keyword>
<dbReference type="PANTHER" id="PTHR10291:SF0">
    <property type="entry name" value="DEHYDRODOLICHYL DIPHOSPHATE SYNTHASE 2"/>
    <property type="match status" value="1"/>
</dbReference>
<reference evidence="3" key="1">
    <citation type="journal article" date="2020" name="mSystems">
        <title>Genome- and Community-Level Interaction Insights into Carbon Utilization and Element Cycling Functions of Hydrothermarchaeota in Hydrothermal Sediment.</title>
        <authorList>
            <person name="Zhou Z."/>
            <person name="Liu Y."/>
            <person name="Xu W."/>
            <person name="Pan J."/>
            <person name="Luo Z.H."/>
            <person name="Li M."/>
        </authorList>
    </citation>
    <scope>NUCLEOTIDE SEQUENCE [LARGE SCALE GENOMIC DNA]</scope>
    <source>
        <strain evidence="3">SpSt-381</strain>
    </source>
</reference>
<feature type="binding site" evidence="2">
    <location>
        <position position="193"/>
    </location>
    <ligand>
        <name>Mg(2+)</name>
        <dbReference type="ChEBI" id="CHEBI:18420"/>
    </ligand>
</feature>
<keyword evidence="2" id="KW-0460">Magnesium</keyword>
<proteinExistence type="inferred from homology"/>
<dbReference type="SUPFAM" id="SSF64005">
    <property type="entry name" value="Undecaprenyl diphosphate synthase"/>
    <property type="match status" value="1"/>
</dbReference>
<organism evidence="3">
    <name type="scientific">Eiseniibacteriota bacterium</name>
    <dbReference type="NCBI Taxonomy" id="2212470"/>
    <lineage>
        <taxon>Bacteria</taxon>
        <taxon>Candidatus Eiseniibacteriota</taxon>
    </lineage>
</organism>
<keyword evidence="2" id="KW-0479">Metal-binding</keyword>
<feature type="binding site" evidence="2">
    <location>
        <position position="51"/>
    </location>
    <ligand>
        <name>substrate</name>
    </ligand>
</feature>
<feature type="binding site" evidence="2">
    <location>
        <begin position="3"/>
        <end position="6"/>
    </location>
    <ligand>
        <name>substrate</name>
    </ligand>
</feature>
<feature type="active site" description="Proton acceptor" evidence="2">
    <location>
        <position position="50"/>
    </location>
</feature>
<accession>A0A832I3B1</accession>
<dbReference type="EMBL" id="DSQF01000022">
    <property type="protein sequence ID" value="HGZ43981.1"/>
    <property type="molecule type" value="Genomic_DNA"/>
</dbReference>
<dbReference type="NCBIfam" id="TIGR00055">
    <property type="entry name" value="uppS"/>
    <property type="match status" value="1"/>
</dbReference>
<dbReference type="InterPro" id="IPR001441">
    <property type="entry name" value="UPP_synth-like"/>
</dbReference>
<feature type="binding site" evidence="2">
    <location>
        <position position="19"/>
    </location>
    <ligand>
        <name>substrate</name>
    </ligand>
</feature>
<comment type="subunit">
    <text evidence="2">Homodimer.</text>
</comment>
<dbReference type="GO" id="GO:0005829">
    <property type="term" value="C:cytosol"/>
    <property type="evidence" value="ECO:0007669"/>
    <property type="project" value="TreeGrafter"/>
</dbReference>
<feature type="binding site" evidence="2">
    <location>
        <position position="174"/>
    </location>
    <ligand>
        <name>substrate</name>
    </ligand>
</feature>
<comment type="cofactor">
    <cofactor evidence="2">
        <name>Mg(2+)</name>
        <dbReference type="ChEBI" id="CHEBI:18420"/>
    </cofactor>
    <text evidence="2">Binds 2 magnesium ions per subunit.</text>
</comment>
<comment type="similarity">
    <text evidence="2">Belongs to the UPP synthase family.</text>
</comment>
<dbReference type="GO" id="GO:0008834">
    <property type="term" value="F:ditrans,polycis-undecaprenyl-diphosphate synthase [(2E,6E)-farnesyl-diphosphate specific] activity"/>
    <property type="evidence" value="ECO:0007669"/>
    <property type="project" value="TreeGrafter"/>
</dbReference>
<gene>
    <name evidence="3" type="primary">uppS</name>
    <name evidence="3" type="ORF">ENR23_11280</name>
</gene>
<feature type="binding site" evidence="2">
    <location>
        <position position="7"/>
    </location>
    <ligand>
        <name>substrate</name>
    </ligand>
</feature>
<feature type="binding site" evidence="2">
    <location>
        <position position="2"/>
    </location>
    <ligand>
        <name>Mg(2+)</name>
        <dbReference type="ChEBI" id="CHEBI:18420"/>
    </ligand>
</feature>
<dbReference type="Gene3D" id="3.40.1180.10">
    <property type="entry name" value="Decaprenyl diphosphate synthase-like"/>
    <property type="match status" value="1"/>
</dbReference>
<dbReference type="GO" id="GO:0000287">
    <property type="term" value="F:magnesium ion binding"/>
    <property type="evidence" value="ECO:0007669"/>
    <property type="project" value="UniProtKB-UniRule"/>
</dbReference>
<comment type="caution">
    <text evidence="3">The sequence shown here is derived from an EMBL/GenBank/DDBJ whole genome shotgun (WGS) entry which is preliminary data.</text>
</comment>
<feature type="active site" evidence="2">
    <location>
        <position position="2"/>
    </location>
</feature>
<evidence type="ECO:0000256" key="1">
    <source>
        <dbReference type="ARBA" id="ARBA00022679"/>
    </source>
</evidence>
<name>A0A832I3B1_UNCEI</name>
<dbReference type="EC" id="2.5.1.-" evidence="2"/>
<evidence type="ECO:0000256" key="2">
    <source>
        <dbReference type="HAMAP-Rule" id="MF_01139"/>
    </source>
</evidence>
<dbReference type="GO" id="GO:0016094">
    <property type="term" value="P:polyprenol biosynthetic process"/>
    <property type="evidence" value="ECO:0007669"/>
    <property type="project" value="TreeGrafter"/>
</dbReference>
<feature type="binding site" evidence="2">
    <location>
        <position position="15"/>
    </location>
    <ligand>
        <name>substrate</name>
    </ligand>
</feature>
<feature type="binding site" evidence="2">
    <location>
        <position position="53"/>
    </location>
    <ligand>
        <name>substrate</name>
    </ligand>
</feature>
<protein>
    <recommendedName>
        <fullName evidence="2">Isoprenyl transferase</fullName>
        <ecNumber evidence="2">2.5.1.-</ecNumber>
    </recommendedName>
</protein>
<dbReference type="Pfam" id="PF01255">
    <property type="entry name" value="Prenyltransf"/>
    <property type="match status" value="1"/>
</dbReference>
<feature type="binding site" evidence="2">
    <location>
        <begin position="47"/>
        <end position="49"/>
    </location>
    <ligand>
        <name>substrate</name>
    </ligand>
</feature>
<comment type="function">
    <text evidence="2">Catalyzes the condensation of isopentenyl diphosphate (IPP) with allylic pyrophosphates generating different type of terpenoids.</text>
</comment>
<dbReference type="PANTHER" id="PTHR10291">
    <property type="entry name" value="DEHYDRODOLICHYL DIPHOSPHATE SYNTHASE FAMILY MEMBER"/>
    <property type="match status" value="1"/>
</dbReference>
<dbReference type="AlphaFoldDB" id="A0A832I3B1"/>
<sequence length="240" mass="25805">MDGNGRWAAARGLPRAAGHRAGVEAVRRVVRAAPGLGIGTLTLYAFSSDNWRRPETEVRALFALLREYLDSAAAECAANGVRLHVIGRRDRIPLTLARAVERAEALTAHGRALDLRIALDYSAREAIARAACEAPADPAGGGATAGASSREDFAARLARACHAPAARDVDLLVRAGGEQRLSDFLLWECAYAELYFTRELWPDFDAAALGRAVAEFRRRERRFGGLGAADDAGQRAGGRR</sequence>
<dbReference type="CDD" id="cd00475">
    <property type="entry name" value="Cis_IPPS"/>
    <property type="match status" value="1"/>
</dbReference>
<feature type="binding site" evidence="2">
    <location>
        <begin position="180"/>
        <end position="182"/>
    </location>
    <ligand>
        <name>substrate</name>
    </ligand>
</feature>
<dbReference type="HAMAP" id="MF_01139">
    <property type="entry name" value="ISPT"/>
    <property type="match status" value="1"/>
</dbReference>